<keyword evidence="6" id="KW-0732">Signal</keyword>
<keyword evidence="4" id="KW-0964">Secreted</keyword>
<name>A0A7K7TZB1_9CHAR</name>
<feature type="non-terminal residue" evidence="12">
    <location>
        <position position="249"/>
    </location>
</feature>
<comment type="similarity">
    <text evidence="2">Belongs to the elastin family.</text>
</comment>
<evidence type="ECO:0000256" key="5">
    <source>
        <dbReference type="ARBA" id="ARBA00022530"/>
    </source>
</evidence>
<keyword evidence="8" id="KW-1015">Disulfide bond</keyword>
<proteinExistence type="inferred from homology"/>
<evidence type="ECO:0000256" key="11">
    <source>
        <dbReference type="SAM" id="MobiDB-lite"/>
    </source>
</evidence>
<evidence type="ECO:0000313" key="13">
    <source>
        <dbReference type="Proteomes" id="UP000587655"/>
    </source>
</evidence>
<comment type="subcellular location">
    <subcellularLocation>
        <location evidence="1">Secreted</location>
        <location evidence="1">Extracellular space</location>
        <location evidence="1">Extracellular matrix</location>
    </subcellularLocation>
</comment>
<accession>A0A7K7TZB1</accession>
<sequence length="249" mass="22353">GRSSLPFSRLAGAGIPGAFPGGVLPGAGVRFPGVGVLPGVPTGAGVKPKVPGRSPRPPGDTGGRGGTATGSQVLTRHLLSSPGGYGLPYSTGKLPYAGIGVGGKAGYPTGTGVGAQAAAAKAAAKYGVLPGVGGVPGLVPGVGGVPGLVPGVGGVPGVAAGPLPTACACSATSLNLSAGAGRVPGVGVPGVGVPGVGVPGVGVPGVGVPGVGVPGVGVPGVGVPGLVPGVGVPSAAAAAKAAAKAAKYG</sequence>
<gene>
    <name evidence="12" type="primary">Eln</name>
    <name evidence="12" type="ORF">IBISTR_R05055</name>
</gene>
<evidence type="ECO:0000313" key="12">
    <source>
        <dbReference type="EMBL" id="NXA22108.1"/>
    </source>
</evidence>
<dbReference type="PANTHER" id="PTHR24018">
    <property type="entry name" value="ELASTIN"/>
    <property type="match status" value="1"/>
</dbReference>
<evidence type="ECO:0000256" key="10">
    <source>
        <dbReference type="ARBA" id="ARBA00031043"/>
    </source>
</evidence>
<evidence type="ECO:0000256" key="1">
    <source>
        <dbReference type="ARBA" id="ARBA00004498"/>
    </source>
</evidence>
<feature type="non-terminal residue" evidence="12">
    <location>
        <position position="1"/>
    </location>
</feature>
<reference evidence="12 13" key="1">
    <citation type="submission" date="2019-09" db="EMBL/GenBank/DDBJ databases">
        <title>Bird 10,000 Genomes (B10K) Project - Family phase.</title>
        <authorList>
            <person name="Zhang G."/>
        </authorList>
    </citation>
    <scope>NUCLEOTIDE SEQUENCE [LARGE SCALE GENOMIC DNA]</scope>
    <source>
        <strain evidence="12">B10K-DU-030-25</strain>
    </source>
</reference>
<evidence type="ECO:0000256" key="4">
    <source>
        <dbReference type="ARBA" id="ARBA00022525"/>
    </source>
</evidence>
<feature type="region of interest" description="Disordered" evidence="11">
    <location>
        <begin position="42"/>
        <end position="70"/>
    </location>
</feature>
<dbReference type="InterPro" id="IPR003979">
    <property type="entry name" value="Tropoelastin"/>
</dbReference>
<evidence type="ECO:0000256" key="6">
    <source>
        <dbReference type="ARBA" id="ARBA00022729"/>
    </source>
</evidence>
<dbReference type="AlphaFoldDB" id="A0A7K7TZB1"/>
<organism evidence="12 13">
    <name type="scientific">Ibidorhyncha struthersii</name>
    <dbReference type="NCBI Taxonomy" id="425643"/>
    <lineage>
        <taxon>Eukaryota</taxon>
        <taxon>Metazoa</taxon>
        <taxon>Chordata</taxon>
        <taxon>Craniata</taxon>
        <taxon>Vertebrata</taxon>
        <taxon>Euteleostomi</taxon>
        <taxon>Archelosauria</taxon>
        <taxon>Archosauria</taxon>
        <taxon>Dinosauria</taxon>
        <taxon>Saurischia</taxon>
        <taxon>Theropoda</taxon>
        <taxon>Coelurosauria</taxon>
        <taxon>Aves</taxon>
        <taxon>Neognathae</taxon>
        <taxon>Neoaves</taxon>
        <taxon>Charadriiformes</taxon>
        <taxon>Charadriidae</taxon>
        <taxon>Ibidorhyncha</taxon>
    </lineage>
</organism>
<dbReference type="EMBL" id="VZSZ01004513">
    <property type="protein sequence ID" value="NXA22108.1"/>
    <property type="molecule type" value="Genomic_DNA"/>
</dbReference>
<keyword evidence="5" id="KW-0272">Extracellular matrix</keyword>
<evidence type="ECO:0000256" key="8">
    <source>
        <dbReference type="ARBA" id="ARBA00023157"/>
    </source>
</evidence>
<comment type="caution">
    <text evidence="12">The sequence shown here is derived from an EMBL/GenBank/DDBJ whole genome shotgun (WGS) entry which is preliminary data.</text>
</comment>
<dbReference type="GO" id="GO:0005201">
    <property type="term" value="F:extracellular matrix structural constituent"/>
    <property type="evidence" value="ECO:0007669"/>
    <property type="project" value="InterPro"/>
</dbReference>
<evidence type="ECO:0000256" key="3">
    <source>
        <dbReference type="ARBA" id="ARBA00014499"/>
    </source>
</evidence>
<dbReference type="Proteomes" id="UP000587655">
    <property type="component" value="Unassembled WGS sequence"/>
</dbReference>
<evidence type="ECO:0000256" key="9">
    <source>
        <dbReference type="ARBA" id="ARBA00023278"/>
    </source>
</evidence>
<keyword evidence="7" id="KW-0677">Repeat</keyword>
<evidence type="ECO:0000256" key="7">
    <source>
        <dbReference type="ARBA" id="ARBA00022737"/>
    </source>
</evidence>
<dbReference type="PANTHER" id="PTHR24018:SF5">
    <property type="entry name" value="ELASTIN"/>
    <property type="match status" value="1"/>
</dbReference>
<evidence type="ECO:0000256" key="2">
    <source>
        <dbReference type="ARBA" id="ARBA00008475"/>
    </source>
</evidence>
<protein>
    <recommendedName>
        <fullName evidence="3">Elastin</fullName>
    </recommendedName>
    <alternativeName>
        <fullName evidence="10">Tropoelastin</fullName>
    </alternativeName>
</protein>
<keyword evidence="13" id="KW-1185">Reference proteome</keyword>
<keyword evidence="9" id="KW-0379">Hydroxylation</keyword>